<gene>
    <name evidence="3" type="ORF">DFQ27_009032</name>
</gene>
<dbReference type="EMBL" id="JAAAJB010000796">
    <property type="protein sequence ID" value="KAG0251047.1"/>
    <property type="molecule type" value="Genomic_DNA"/>
</dbReference>
<evidence type="ECO:0000256" key="2">
    <source>
        <dbReference type="SAM" id="SignalP"/>
    </source>
</evidence>
<evidence type="ECO:0000256" key="1">
    <source>
        <dbReference type="SAM" id="MobiDB-lite"/>
    </source>
</evidence>
<evidence type="ECO:0000313" key="3">
    <source>
        <dbReference type="EMBL" id="KAG0251047.1"/>
    </source>
</evidence>
<comment type="caution">
    <text evidence="3">The sequence shown here is derived from an EMBL/GenBank/DDBJ whole genome shotgun (WGS) entry which is preliminary data.</text>
</comment>
<reference evidence="3" key="1">
    <citation type="journal article" date="2020" name="Fungal Divers.">
        <title>Resolving the Mortierellaceae phylogeny through synthesis of multi-gene phylogenetics and phylogenomics.</title>
        <authorList>
            <person name="Vandepol N."/>
            <person name="Liber J."/>
            <person name="Desiro A."/>
            <person name="Na H."/>
            <person name="Kennedy M."/>
            <person name="Barry K."/>
            <person name="Grigoriev I.V."/>
            <person name="Miller A.N."/>
            <person name="O'Donnell K."/>
            <person name="Stajich J.E."/>
            <person name="Bonito G."/>
        </authorList>
    </citation>
    <scope>NUCLEOTIDE SEQUENCE</scope>
    <source>
        <strain evidence="3">BC1065</strain>
    </source>
</reference>
<dbReference type="AlphaFoldDB" id="A0A9P6TXR2"/>
<feature type="compositionally biased region" description="Low complexity" evidence="1">
    <location>
        <begin position="247"/>
        <end position="256"/>
    </location>
</feature>
<feature type="compositionally biased region" description="Polar residues" evidence="1">
    <location>
        <begin position="264"/>
        <end position="276"/>
    </location>
</feature>
<keyword evidence="4" id="KW-1185">Reference proteome</keyword>
<proteinExistence type="predicted"/>
<name>A0A9P6TXR2_9FUNG</name>
<keyword evidence="2" id="KW-0732">Signal</keyword>
<accession>A0A9P6TXR2</accession>
<sequence>MERQRKPHFSGMLLAACLASTVVLATQSSLDTQSSLPIIKRGTRAPIPTYIAAVSSPTDFCFFLPPDPKAQTVAEAEDHAVAYCTKGGIPGTTGSKVFPPNFIVASHFQKNDDAKWVQVTGLINPTVYGMSMADDGGQYDVKAPIGASCAGYESFVNLIEPSSSRFCMRCCQTATDCNVKISEYGCERIVPGKYTLGGDVTSHLLHPESIGMTASQLQAAEAAIAQNKGKGAVPAAAGAAGTPASGNGAATAASAGDDGGGTFVDQNKSSLNSNRPSSVVSEAAIRGVQWLSVVMIPSLIALRAAVL</sequence>
<dbReference type="Proteomes" id="UP000807716">
    <property type="component" value="Unassembled WGS sequence"/>
</dbReference>
<feature type="chain" id="PRO_5040240808" evidence="2">
    <location>
        <begin position="26"/>
        <end position="307"/>
    </location>
</feature>
<feature type="signal peptide" evidence="2">
    <location>
        <begin position="1"/>
        <end position="25"/>
    </location>
</feature>
<protein>
    <submittedName>
        <fullName evidence="3">Uncharacterized protein</fullName>
    </submittedName>
</protein>
<dbReference type="PROSITE" id="PS51257">
    <property type="entry name" value="PROKAR_LIPOPROTEIN"/>
    <property type="match status" value="1"/>
</dbReference>
<organism evidence="3 4">
    <name type="scientific">Actinomortierella ambigua</name>
    <dbReference type="NCBI Taxonomy" id="1343610"/>
    <lineage>
        <taxon>Eukaryota</taxon>
        <taxon>Fungi</taxon>
        <taxon>Fungi incertae sedis</taxon>
        <taxon>Mucoromycota</taxon>
        <taxon>Mortierellomycotina</taxon>
        <taxon>Mortierellomycetes</taxon>
        <taxon>Mortierellales</taxon>
        <taxon>Mortierellaceae</taxon>
        <taxon>Actinomortierella</taxon>
    </lineage>
</organism>
<feature type="region of interest" description="Disordered" evidence="1">
    <location>
        <begin position="247"/>
        <end position="276"/>
    </location>
</feature>
<evidence type="ECO:0000313" key="4">
    <source>
        <dbReference type="Proteomes" id="UP000807716"/>
    </source>
</evidence>
<dbReference type="OrthoDB" id="3044029at2759"/>